<gene>
    <name evidence="1" type="ORF">VK792_10945</name>
</gene>
<name>A0ABU6HK28_9RHOB</name>
<evidence type="ECO:0000313" key="2">
    <source>
        <dbReference type="Proteomes" id="UP001348149"/>
    </source>
</evidence>
<accession>A0ABU6HK28</accession>
<evidence type="ECO:0000313" key="1">
    <source>
        <dbReference type="EMBL" id="MEC3861803.1"/>
    </source>
</evidence>
<sequence length="126" mass="13427">MRLVAQIVLRALLIVAVLGLATVPDGMMRAQGPDGFKLVLCTENGTQEVWLTADGTVVPADDDSTEHTKRPHCVQVALGQADAPPCDVVPVRAVLRPAVLATPDHQTPRPQLYRAAARVRAPPVPV</sequence>
<dbReference type="Pfam" id="PF11162">
    <property type="entry name" value="DUF2946"/>
    <property type="match status" value="1"/>
</dbReference>
<dbReference type="EMBL" id="JAYLLH010000013">
    <property type="protein sequence ID" value="MEC3861803.1"/>
    <property type="molecule type" value="Genomic_DNA"/>
</dbReference>
<reference evidence="1 2" key="1">
    <citation type="submission" date="2024-01" db="EMBL/GenBank/DDBJ databases">
        <title>Mesobacterium rodlantinim sp. nov., isolated from shallow sea hydrothermal systems off Kueishantao Island.</title>
        <authorList>
            <person name="Su Z."/>
            <person name="Tang K."/>
        </authorList>
    </citation>
    <scope>NUCLEOTIDE SEQUENCE [LARGE SCALE GENOMIC DNA]</scope>
    <source>
        <strain evidence="1 2">TK19101</strain>
    </source>
</reference>
<keyword evidence="2" id="KW-1185">Reference proteome</keyword>
<dbReference type="Proteomes" id="UP001348149">
    <property type="component" value="Unassembled WGS sequence"/>
</dbReference>
<organism evidence="1 2">
    <name type="scientific">Mesobacterium hydrothermale</name>
    <dbReference type="NCBI Taxonomy" id="3111907"/>
    <lineage>
        <taxon>Bacteria</taxon>
        <taxon>Pseudomonadati</taxon>
        <taxon>Pseudomonadota</taxon>
        <taxon>Alphaproteobacteria</taxon>
        <taxon>Rhodobacterales</taxon>
        <taxon>Roseobacteraceae</taxon>
        <taxon>Mesobacterium</taxon>
    </lineage>
</organism>
<proteinExistence type="predicted"/>
<protein>
    <submittedName>
        <fullName evidence="1">DUF2946 family protein</fullName>
    </submittedName>
</protein>
<dbReference type="RefSeq" id="WP_326297528.1">
    <property type="nucleotide sequence ID" value="NZ_JAYLLH010000013.1"/>
</dbReference>
<comment type="caution">
    <text evidence="1">The sequence shown here is derived from an EMBL/GenBank/DDBJ whole genome shotgun (WGS) entry which is preliminary data.</text>
</comment>
<dbReference type="InterPro" id="IPR021333">
    <property type="entry name" value="DUF2946"/>
</dbReference>